<proteinExistence type="predicted"/>
<sequence length="147" mass="16444">MYGRSQEHLRTQAAQIIGPSFQSAFGSVYVSGFPSADLTYPEAAAADYIAGYVRSQMDAGEHPTERYDSVVWFNRDWRDATSSPFPFYQIKGLTGSYGGIEQTRVAAWIKGRYTGDESHDVASQWQNTVRMLESQTLQEYLLKGLGP</sequence>
<organism evidence="1 2">
    <name type="scientific">Halarchaeum nitratireducens</name>
    <dbReference type="NCBI Taxonomy" id="489913"/>
    <lineage>
        <taxon>Archaea</taxon>
        <taxon>Methanobacteriati</taxon>
        <taxon>Methanobacteriota</taxon>
        <taxon>Stenosarchaea group</taxon>
        <taxon>Halobacteria</taxon>
        <taxon>Halobacteriales</taxon>
        <taxon>Halobacteriaceae</taxon>
    </lineage>
</organism>
<gene>
    <name evidence="1" type="ORF">GCM10009021_30750</name>
</gene>
<comment type="caution">
    <text evidence="1">The sequence shown here is derived from an EMBL/GenBank/DDBJ whole genome shotgun (WGS) entry which is preliminary data.</text>
</comment>
<name>A0A830GGR7_9EURY</name>
<evidence type="ECO:0000313" key="1">
    <source>
        <dbReference type="EMBL" id="GGN26327.1"/>
    </source>
</evidence>
<keyword evidence="2" id="KW-1185">Reference proteome</keyword>
<protein>
    <submittedName>
        <fullName evidence="1">Uncharacterized protein</fullName>
    </submittedName>
</protein>
<evidence type="ECO:0000313" key="2">
    <source>
        <dbReference type="Proteomes" id="UP000608850"/>
    </source>
</evidence>
<reference evidence="1 2" key="1">
    <citation type="journal article" date="2019" name="Int. J. Syst. Evol. Microbiol.">
        <title>The Global Catalogue of Microorganisms (GCM) 10K type strain sequencing project: providing services to taxonomists for standard genome sequencing and annotation.</title>
        <authorList>
            <consortium name="The Broad Institute Genomics Platform"/>
            <consortium name="The Broad Institute Genome Sequencing Center for Infectious Disease"/>
            <person name="Wu L."/>
            <person name="Ma J."/>
        </authorList>
    </citation>
    <scope>NUCLEOTIDE SEQUENCE [LARGE SCALE GENOMIC DNA]</scope>
    <source>
        <strain evidence="1 2">JCM 16331</strain>
    </source>
</reference>
<dbReference type="AlphaFoldDB" id="A0A830GGR7"/>
<dbReference type="Proteomes" id="UP000608850">
    <property type="component" value="Unassembled WGS sequence"/>
</dbReference>
<dbReference type="EMBL" id="BMOQ01000012">
    <property type="protein sequence ID" value="GGN26327.1"/>
    <property type="molecule type" value="Genomic_DNA"/>
</dbReference>
<accession>A0A830GGR7</accession>